<gene>
    <name evidence="1" type="ORF">WH50_14545</name>
</gene>
<sequence length="111" mass="12522">MIFYIKAILYVLLLTFNNLSYANSKIVFSVDMEGGYGDDWSIENTTHIENVKVTRDGISGSYSADLSIYCVSQYYSVSNGLEYKRTKLNDMDAKAKIPAEVIDAIRKLVCK</sequence>
<evidence type="ECO:0000313" key="2">
    <source>
        <dbReference type="Proteomes" id="UP000248090"/>
    </source>
</evidence>
<accession>A0ABX5LYL9</accession>
<name>A0ABX5LYL9_9GAMM</name>
<keyword evidence="2" id="KW-1185">Reference proteome</keyword>
<organism evidence="1 2">
    <name type="scientific">Pokkaliibacter plantistimulans</name>
    <dbReference type="NCBI Taxonomy" id="1635171"/>
    <lineage>
        <taxon>Bacteria</taxon>
        <taxon>Pseudomonadati</taxon>
        <taxon>Pseudomonadota</taxon>
        <taxon>Gammaproteobacteria</taxon>
        <taxon>Oceanospirillales</taxon>
        <taxon>Balneatrichaceae</taxon>
        <taxon>Pokkaliibacter</taxon>
    </lineage>
</organism>
<proteinExistence type="predicted"/>
<evidence type="ECO:0000313" key="1">
    <source>
        <dbReference type="EMBL" id="PXF30578.1"/>
    </source>
</evidence>
<protein>
    <submittedName>
        <fullName evidence="1">Uncharacterized protein</fullName>
    </submittedName>
</protein>
<reference evidence="1 2" key="1">
    <citation type="submission" date="2015-03" db="EMBL/GenBank/DDBJ databases">
        <authorList>
            <person name="Krishnan R."/>
            <person name="Midha S."/>
            <person name="Patil P.B."/>
            <person name="Rameshkumar N."/>
        </authorList>
    </citation>
    <scope>NUCLEOTIDE SEQUENCE [LARGE SCALE GENOMIC DNA]</scope>
    <source>
        <strain evidence="1 2">L1E11</strain>
    </source>
</reference>
<comment type="caution">
    <text evidence="1">The sequence shown here is derived from an EMBL/GenBank/DDBJ whole genome shotgun (WGS) entry which is preliminary data.</text>
</comment>
<dbReference type="Proteomes" id="UP000248090">
    <property type="component" value="Unassembled WGS sequence"/>
</dbReference>
<dbReference type="EMBL" id="LAPT01000071">
    <property type="protein sequence ID" value="PXF30578.1"/>
    <property type="molecule type" value="Genomic_DNA"/>
</dbReference>